<gene>
    <name evidence="3" type="ORF">CAMP_LOCUS13346</name>
</gene>
<dbReference type="AlphaFoldDB" id="A0A9P1ITC8"/>
<evidence type="ECO:0000313" key="4">
    <source>
        <dbReference type="Proteomes" id="UP001152747"/>
    </source>
</evidence>
<dbReference type="GO" id="GO:0004672">
    <property type="term" value="F:protein kinase activity"/>
    <property type="evidence" value="ECO:0007669"/>
    <property type="project" value="InterPro"/>
</dbReference>
<organism evidence="3 4">
    <name type="scientific">Caenorhabditis angaria</name>
    <dbReference type="NCBI Taxonomy" id="860376"/>
    <lineage>
        <taxon>Eukaryota</taxon>
        <taxon>Metazoa</taxon>
        <taxon>Ecdysozoa</taxon>
        <taxon>Nematoda</taxon>
        <taxon>Chromadorea</taxon>
        <taxon>Rhabditida</taxon>
        <taxon>Rhabditina</taxon>
        <taxon>Rhabditomorpha</taxon>
        <taxon>Rhabditoidea</taxon>
        <taxon>Rhabditidae</taxon>
        <taxon>Peloderinae</taxon>
        <taxon>Caenorhabditis</taxon>
    </lineage>
</organism>
<protein>
    <recommendedName>
        <fullName evidence="2">Protein kinase domain-containing protein</fullName>
    </recommendedName>
</protein>
<name>A0A9P1ITC8_9PELO</name>
<evidence type="ECO:0000259" key="2">
    <source>
        <dbReference type="PROSITE" id="PS50011"/>
    </source>
</evidence>
<proteinExistence type="predicted"/>
<dbReference type="InterPro" id="IPR011009">
    <property type="entry name" value="Kinase-like_dom_sf"/>
</dbReference>
<dbReference type="Proteomes" id="UP001152747">
    <property type="component" value="Unassembled WGS sequence"/>
</dbReference>
<dbReference type="InterPro" id="IPR000719">
    <property type="entry name" value="Prot_kinase_dom"/>
</dbReference>
<reference evidence="3" key="1">
    <citation type="submission" date="2022-11" db="EMBL/GenBank/DDBJ databases">
        <authorList>
            <person name="Kikuchi T."/>
        </authorList>
    </citation>
    <scope>NUCLEOTIDE SEQUENCE</scope>
    <source>
        <strain evidence="3">PS1010</strain>
    </source>
</reference>
<dbReference type="GO" id="GO:0005524">
    <property type="term" value="F:ATP binding"/>
    <property type="evidence" value="ECO:0007669"/>
    <property type="project" value="InterPro"/>
</dbReference>
<comment type="caution">
    <text evidence="3">The sequence shown here is derived from an EMBL/GenBank/DDBJ whole genome shotgun (WGS) entry which is preliminary data.</text>
</comment>
<feature type="coiled-coil region" evidence="1">
    <location>
        <begin position="353"/>
        <end position="387"/>
    </location>
</feature>
<keyword evidence="4" id="KW-1185">Reference proteome</keyword>
<feature type="domain" description="Protein kinase" evidence="2">
    <location>
        <begin position="13"/>
        <end position="293"/>
    </location>
</feature>
<evidence type="ECO:0000256" key="1">
    <source>
        <dbReference type="SAM" id="Coils"/>
    </source>
</evidence>
<sequence length="435" mass="51183">MDDFKHGQVCNDWIIWKNCGHNGYAHVYQVSDMKKEVYGTMYAEKLKEDRSSTIGSCLDFLIEQQAMGNGYKFVTVIDSKMIEEDWIYMITQFRPGPSLEQLINCQKSGGKFDPVTCTFFAIDMLQAIETIIESGHVLQSFEKSHWRFDVNSRIFYLSDISDLAVCTDRRANVFRKKLKKNPQLFSGASASLNWKGDIKYAPISFIEDGKDHRMSEMDMLEVAIYVFYDLVSGKLPWETSQDLDKILKMKEEFLDYRRLQCNDSGFNIVLRNMVERLKQAKIEEVRLASKPTMFGAWCPHGLRGPAQSSAFNYDKMHKDFRQLITNHQPKTINFRDAMLCFEVELKIEDMSENVRKKLERKELLRMLKEQKEEMRREEALIEHYSVMKEDDMMQENILQQRIREMIKAVKIECGKRFFKKENFLGTPNFERIFID</sequence>
<dbReference type="InterPro" id="IPR050235">
    <property type="entry name" value="CK1_Ser-Thr_kinase"/>
</dbReference>
<accession>A0A9P1ITC8</accession>
<dbReference type="Gene3D" id="1.10.510.10">
    <property type="entry name" value="Transferase(Phosphotransferase) domain 1"/>
    <property type="match status" value="1"/>
</dbReference>
<dbReference type="OrthoDB" id="5815041at2759"/>
<keyword evidence="1" id="KW-0175">Coiled coil</keyword>
<dbReference type="SUPFAM" id="SSF56112">
    <property type="entry name" value="Protein kinase-like (PK-like)"/>
    <property type="match status" value="1"/>
</dbReference>
<dbReference type="PANTHER" id="PTHR11909">
    <property type="entry name" value="CASEIN KINASE-RELATED"/>
    <property type="match status" value="1"/>
</dbReference>
<dbReference type="EMBL" id="CANHGI010000005">
    <property type="protein sequence ID" value="CAI5450709.1"/>
    <property type="molecule type" value="Genomic_DNA"/>
</dbReference>
<dbReference type="PROSITE" id="PS50011">
    <property type="entry name" value="PROTEIN_KINASE_DOM"/>
    <property type="match status" value="1"/>
</dbReference>
<evidence type="ECO:0000313" key="3">
    <source>
        <dbReference type="EMBL" id="CAI5450709.1"/>
    </source>
</evidence>